<comment type="caution">
    <text evidence="4">The sequence shown here is derived from an EMBL/GenBank/DDBJ whole genome shotgun (WGS) entry which is preliminary data.</text>
</comment>
<name>A0A8S3SX72_MYTED</name>
<dbReference type="Proteomes" id="UP000683360">
    <property type="component" value="Unassembled WGS sequence"/>
</dbReference>
<gene>
    <name evidence="4" type="ORF">MEDL_36562</name>
</gene>
<proteinExistence type="predicted"/>
<evidence type="ECO:0000256" key="2">
    <source>
        <dbReference type="ARBA" id="ARBA00023043"/>
    </source>
</evidence>
<dbReference type="SUPFAM" id="SSF48403">
    <property type="entry name" value="Ankyrin repeat"/>
    <property type="match status" value="1"/>
</dbReference>
<accession>A0A8S3SX72</accession>
<protein>
    <recommendedName>
        <fullName evidence="6">Ankyrin repeat protein</fullName>
    </recommendedName>
</protein>
<dbReference type="Gene3D" id="1.25.40.20">
    <property type="entry name" value="Ankyrin repeat-containing domain"/>
    <property type="match status" value="1"/>
</dbReference>
<dbReference type="AlphaFoldDB" id="A0A8S3SX72"/>
<evidence type="ECO:0000256" key="3">
    <source>
        <dbReference type="PROSITE-ProRule" id="PRU00023"/>
    </source>
</evidence>
<dbReference type="PROSITE" id="PS50297">
    <property type="entry name" value="ANK_REP_REGION"/>
    <property type="match status" value="2"/>
</dbReference>
<evidence type="ECO:0000313" key="4">
    <source>
        <dbReference type="EMBL" id="CAG2223285.1"/>
    </source>
</evidence>
<dbReference type="InterPro" id="IPR036770">
    <property type="entry name" value="Ankyrin_rpt-contain_sf"/>
</dbReference>
<feature type="repeat" description="ANK" evidence="3">
    <location>
        <begin position="239"/>
        <end position="260"/>
    </location>
</feature>
<keyword evidence="5" id="KW-1185">Reference proteome</keyword>
<keyword evidence="1" id="KW-0677">Repeat</keyword>
<dbReference type="OrthoDB" id="6204126at2759"/>
<dbReference type="EMBL" id="CAJPWZ010001781">
    <property type="protein sequence ID" value="CAG2223285.1"/>
    <property type="molecule type" value="Genomic_DNA"/>
</dbReference>
<evidence type="ECO:0000313" key="5">
    <source>
        <dbReference type="Proteomes" id="UP000683360"/>
    </source>
</evidence>
<dbReference type="Pfam" id="PF12796">
    <property type="entry name" value="Ank_2"/>
    <property type="match status" value="1"/>
</dbReference>
<reference evidence="4" key="1">
    <citation type="submission" date="2021-03" db="EMBL/GenBank/DDBJ databases">
        <authorList>
            <person name="Bekaert M."/>
        </authorList>
    </citation>
    <scope>NUCLEOTIDE SEQUENCE</scope>
</reference>
<organism evidence="4 5">
    <name type="scientific">Mytilus edulis</name>
    <name type="common">Blue mussel</name>
    <dbReference type="NCBI Taxonomy" id="6550"/>
    <lineage>
        <taxon>Eukaryota</taxon>
        <taxon>Metazoa</taxon>
        <taxon>Spiralia</taxon>
        <taxon>Lophotrochozoa</taxon>
        <taxon>Mollusca</taxon>
        <taxon>Bivalvia</taxon>
        <taxon>Autobranchia</taxon>
        <taxon>Pteriomorphia</taxon>
        <taxon>Mytilida</taxon>
        <taxon>Mytiloidea</taxon>
        <taxon>Mytilidae</taxon>
        <taxon>Mytilinae</taxon>
        <taxon>Mytilus</taxon>
    </lineage>
</organism>
<dbReference type="PANTHER" id="PTHR24198">
    <property type="entry name" value="ANKYRIN REPEAT AND PROTEIN KINASE DOMAIN-CONTAINING PROTEIN"/>
    <property type="match status" value="1"/>
</dbReference>
<evidence type="ECO:0008006" key="6">
    <source>
        <dbReference type="Google" id="ProtNLM"/>
    </source>
</evidence>
<keyword evidence="2 3" id="KW-0040">ANK repeat</keyword>
<feature type="repeat" description="ANK" evidence="3">
    <location>
        <begin position="140"/>
        <end position="172"/>
    </location>
</feature>
<dbReference type="Pfam" id="PF00023">
    <property type="entry name" value="Ank"/>
    <property type="match status" value="1"/>
</dbReference>
<dbReference type="PROSITE" id="PS50088">
    <property type="entry name" value="ANK_REPEAT"/>
    <property type="match status" value="2"/>
</dbReference>
<evidence type="ECO:0000256" key="1">
    <source>
        <dbReference type="ARBA" id="ARBA00022737"/>
    </source>
</evidence>
<dbReference type="PANTHER" id="PTHR24198:SF165">
    <property type="entry name" value="ANKYRIN REPEAT-CONTAINING PROTEIN-RELATED"/>
    <property type="match status" value="1"/>
</dbReference>
<dbReference type="SMART" id="SM00248">
    <property type="entry name" value="ANK"/>
    <property type="match status" value="2"/>
</dbReference>
<sequence length="280" mass="32335">MNHKHSFLISEKEEKSDLKDKLKKMETELGEIIPNNIRELIKKQIEDWEKKDKMFKSQDDQKGNIDFIIEIGDDYLESYLERFIQDWSSGNVTVVFKNNNIKVSSFERHLLQYLLRLDKSEQVTLASTKDTVIPKEEYGSGNTPLIRASYGGYTNIVQWMLHNDADVDQCRDDGVTGLFMASQNGHTDIIHLNNHPKDTMGTLDEIKQVLFNDFVKNKSSHVADYINKKSVDYAFDVVAGSSPLHIACFMGRTDVVRCLLTTMLTSTLQKKMEQHHYFMQ</sequence>
<dbReference type="InterPro" id="IPR002110">
    <property type="entry name" value="Ankyrin_rpt"/>
</dbReference>